<evidence type="ECO:0000256" key="11">
    <source>
        <dbReference type="ARBA" id="ARBA00023204"/>
    </source>
</evidence>
<comment type="subcellular location">
    <subcellularLocation>
        <location evidence="1">Nucleus</location>
    </subcellularLocation>
</comment>
<dbReference type="GO" id="GO:0006281">
    <property type="term" value="P:DNA repair"/>
    <property type="evidence" value="ECO:0007669"/>
    <property type="project" value="UniProtKB-KW"/>
</dbReference>
<evidence type="ECO:0000256" key="10">
    <source>
        <dbReference type="ARBA" id="ARBA00023125"/>
    </source>
</evidence>
<dbReference type="Pfam" id="PF00817">
    <property type="entry name" value="IMS"/>
    <property type="match status" value="1"/>
</dbReference>
<dbReference type="OMA" id="IKNGMWM"/>
<evidence type="ECO:0000256" key="7">
    <source>
        <dbReference type="ARBA" id="ARBA00022723"/>
    </source>
</evidence>
<dbReference type="GO" id="GO:0042276">
    <property type="term" value="P:error-prone translesion synthesis"/>
    <property type="evidence" value="ECO:0007669"/>
    <property type="project" value="InterPro"/>
</dbReference>
<dbReference type="InterPro" id="IPR001357">
    <property type="entry name" value="BRCT_dom"/>
</dbReference>
<keyword evidence="10" id="KW-0238">DNA-binding</keyword>
<dbReference type="Gene3D" id="6.10.250.1490">
    <property type="match status" value="1"/>
</dbReference>
<evidence type="ECO:0000256" key="14">
    <source>
        <dbReference type="ARBA" id="ARBA00081902"/>
    </source>
</evidence>
<dbReference type="Pfam" id="PF14377">
    <property type="entry name" value="UBM"/>
    <property type="match status" value="3"/>
</dbReference>
<dbReference type="GO" id="GO:0046872">
    <property type="term" value="F:metal ion binding"/>
    <property type="evidence" value="ECO:0007669"/>
    <property type="project" value="UniProtKB-KW"/>
</dbReference>
<dbReference type="InterPro" id="IPR024728">
    <property type="entry name" value="PolY_HhH_motif"/>
</dbReference>
<dbReference type="SUPFAM" id="SSF100879">
    <property type="entry name" value="Lesion bypass DNA polymerase (Y-family), little finger domain"/>
    <property type="match status" value="1"/>
</dbReference>
<dbReference type="InterPro" id="IPR017961">
    <property type="entry name" value="DNA_pol_Y-fam_little_finger"/>
</dbReference>
<dbReference type="InterPro" id="IPR012112">
    <property type="entry name" value="REV1"/>
</dbReference>
<sequence length="1121" mass="124651">DQITGSVGAKADRQDAYLDSEAYEAVAFGDFATYMRHKRQKLKVQESALLQEERMLLKYQQRALGSLAVKDAEESSSKPLADIAEIDKEHPQVFKGCCIYINGLTQPPYLELRRLIVLHGGDFMAYLDTKGTVTHIIASSLTPKKRIEFKDYKVVNESWILDSIREGRRMDWRRYRVEAENGPELERWNKMKVQSKEAAKNQGSQWSSKLTRINVTSLRAHKELASQDGNRLEAPVTPEKGKADPFLPPTALADKNNTSPWGKSTAQKKLLDIWARGAESSSKVGIMISAAAQTPVGTTQPYTVIGTNPSLPVAAARLVVDNAPYTSHPSNGHAARLLASPSWRERNTASSGDFLSGYFEKSRLHHLSSWKMQMKDMVEDALRESGRVMGSPELPKGVKRVIMHIDFDSFFVSVGLRDRPELNAKPVVVCHRQGQMYSTDGDQRTVPVQRTSTSEIASCNYVARSFGIRNGMSLGQAHTKCAEVHSIPYEFDAYNNISIQLYTILLAHSDAIEAVSVDEALIDVSFLLEELRNGNVRQEAQLLEKYRHYVSSQGDSWTGERQLAEALRDEIRSKTRTEASIGIGSNVLLARLATRKAKPGGSFHLLDKDVPTFLADLDIDDLHGIGWSAREACKKEFGCVTISELLFKAKESDFRRVFGREKGAQYWNKLHGKERDKLEGARVRRSIGAAVNYAMRFQDQGEAETFVQNLAAEVAGRMEKAKLAGRKVQVAVMVRAKDAPVEAPKFLGHGVCQTYNKSAKLSSSTHDPAQIKRTAWSLIKALNADPRELRGIGISLQDLTSTTPGAHLPLVPKDGQSLLMFGSDKRDATWPVLQGEKLPSKSNTSDGAAQAPKTVRFDEGAWDEAETPLLPGPSLVSFQRRSLSPAPGAEEELAQLEVEYDRMEPQSRAPVDAQYMVPTQMDQDVLAEMPETMRAQLKAAMDKKAADKASDAERRRDQPPVRSDVTLTASQIDSATLDELPESLRKEILRELAEVSRNNLGPRPPMLPLRVATKSPRKKPAAASPNKTLPKHKLVSPLKKNQPVIDQVTLWIMNPDMLKDTDLRELGVDAEYYRALPAHLQRELIREQTAAVQKSKKARAKPASKTSDMTRAEKRAAETQR</sequence>
<evidence type="ECO:0000256" key="3">
    <source>
        <dbReference type="ARBA" id="ARBA00020399"/>
    </source>
</evidence>
<keyword evidence="7 15" id="KW-0479">Metal-binding</keyword>
<protein>
    <recommendedName>
        <fullName evidence="3">DNA repair protein REV1</fullName>
    </recommendedName>
    <alternativeName>
        <fullName evidence="14">Reversionless protein 1</fullName>
    </alternativeName>
</protein>
<dbReference type="Gene3D" id="3.30.70.270">
    <property type="match status" value="1"/>
</dbReference>
<evidence type="ECO:0000256" key="8">
    <source>
        <dbReference type="ARBA" id="ARBA00022763"/>
    </source>
</evidence>
<dbReference type="GeneID" id="25262099"/>
<dbReference type="Pfam" id="PF11798">
    <property type="entry name" value="IMS_HHH"/>
    <property type="match status" value="1"/>
</dbReference>
<dbReference type="InParanoid" id="A0A066W4I6"/>
<dbReference type="InterPro" id="IPR043128">
    <property type="entry name" value="Rev_trsase/Diguanyl_cyclase"/>
</dbReference>
<dbReference type="PANTHER" id="PTHR45990:SF1">
    <property type="entry name" value="DNA REPAIR PROTEIN REV1"/>
    <property type="match status" value="1"/>
</dbReference>
<dbReference type="PIRSF" id="PIRSF036573">
    <property type="entry name" value="REV1"/>
    <property type="match status" value="1"/>
</dbReference>
<keyword evidence="6" id="KW-0548">Nucleotidyltransferase</keyword>
<dbReference type="RefSeq" id="XP_013244208.1">
    <property type="nucleotide sequence ID" value="XM_013388754.1"/>
</dbReference>
<dbReference type="InterPro" id="IPR036775">
    <property type="entry name" value="DNA_pol_Y-fam_lit_finger_sf"/>
</dbReference>
<dbReference type="CDD" id="cd01701">
    <property type="entry name" value="PolY_Rev1"/>
    <property type="match status" value="1"/>
</dbReference>
<evidence type="ECO:0000256" key="6">
    <source>
        <dbReference type="ARBA" id="ARBA00022695"/>
    </source>
</evidence>
<evidence type="ECO:0000256" key="2">
    <source>
        <dbReference type="ARBA" id="ARBA00010945"/>
    </source>
</evidence>
<evidence type="ECO:0000256" key="13">
    <source>
        <dbReference type="ARBA" id="ARBA00058985"/>
    </source>
</evidence>
<comment type="similarity">
    <text evidence="2">Belongs to the DNA polymerase type-Y family.</text>
</comment>
<evidence type="ECO:0000313" key="19">
    <source>
        <dbReference type="EMBL" id="KDN48842.1"/>
    </source>
</evidence>
<dbReference type="InterPro" id="IPR025527">
    <property type="entry name" value="HUWE1/Rev1_UBM"/>
</dbReference>
<evidence type="ECO:0000256" key="4">
    <source>
        <dbReference type="ARBA" id="ARBA00022634"/>
    </source>
</evidence>
<evidence type="ECO:0000256" key="16">
    <source>
        <dbReference type="SAM" id="MobiDB-lite"/>
    </source>
</evidence>
<feature type="compositionally biased region" description="Basic and acidic residues" evidence="16">
    <location>
        <begin position="940"/>
        <end position="959"/>
    </location>
</feature>
<dbReference type="Gene3D" id="1.10.150.20">
    <property type="entry name" value="5' to 3' exonuclease, C-terminal subdomain"/>
    <property type="match status" value="1"/>
</dbReference>
<dbReference type="InterPro" id="IPR036420">
    <property type="entry name" value="BRCT_dom_sf"/>
</dbReference>
<dbReference type="PROSITE" id="PS50173">
    <property type="entry name" value="UMUC"/>
    <property type="match status" value="1"/>
</dbReference>
<organism evidence="19 20">
    <name type="scientific">Tilletiaria anomala (strain ATCC 24038 / CBS 436.72 / UBC 951)</name>
    <dbReference type="NCBI Taxonomy" id="1037660"/>
    <lineage>
        <taxon>Eukaryota</taxon>
        <taxon>Fungi</taxon>
        <taxon>Dikarya</taxon>
        <taxon>Basidiomycota</taxon>
        <taxon>Ustilaginomycotina</taxon>
        <taxon>Exobasidiomycetes</taxon>
        <taxon>Georgefischeriales</taxon>
        <taxon>Tilletiariaceae</taxon>
        <taxon>Tilletiaria</taxon>
    </lineage>
</organism>
<dbReference type="GO" id="GO:0003684">
    <property type="term" value="F:damaged DNA binding"/>
    <property type="evidence" value="ECO:0007669"/>
    <property type="project" value="InterPro"/>
</dbReference>
<feature type="compositionally biased region" description="Basic and acidic residues" evidence="16">
    <location>
        <begin position="1108"/>
        <end position="1121"/>
    </location>
</feature>
<accession>A0A066W4I6</accession>
<keyword evidence="8" id="KW-0227">DNA damage</keyword>
<evidence type="ECO:0000256" key="15">
    <source>
        <dbReference type="PIRSR" id="PIRSR036573-2"/>
    </source>
</evidence>
<dbReference type="SUPFAM" id="SSF56672">
    <property type="entry name" value="DNA/RNA polymerases"/>
    <property type="match status" value="1"/>
</dbReference>
<dbReference type="FunCoup" id="A0A066W4I6">
    <property type="interactions" value="309"/>
</dbReference>
<feature type="non-terminal residue" evidence="19">
    <location>
        <position position="1121"/>
    </location>
</feature>
<name>A0A066W4I6_TILAU</name>
<feature type="region of interest" description="Disordered" evidence="16">
    <location>
        <begin position="938"/>
        <end position="967"/>
    </location>
</feature>
<dbReference type="GO" id="GO:0017125">
    <property type="term" value="F:deoxycytidyl transferase activity"/>
    <property type="evidence" value="ECO:0007669"/>
    <property type="project" value="TreeGrafter"/>
</dbReference>
<gene>
    <name evidence="19" type="ORF">K437DRAFT_212733</name>
</gene>
<evidence type="ECO:0000259" key="17">
    <source>
        <dbReference type="PROSITE" id="PS50172"/>
    </source>
</evidence>
<dbReference type="Gene3D" id="3.30.1490.100">
    <property type="entry name" value="DNA polymerase, Y-family, little finger domain"/>
    <property type="match status" value="1"/>
</dbReference>
<dbReference type="SUPFAM" id="SSF52113">
    <property type="entry name" value="BRCT domain"/>
    <property type="match status" value="1"/>
</dbReference>
<evidence type="ECO:0000259" key="18">
    <source>
        <dbReference type="PROSITE" id="PS50173"/>
    </source>
</evidence>
<comment type="function">
    <text evidence="13">Deoxycytidyl transferase involved in DNA repair. Transfers a dCMP residue from dCTP to the 3'-end of a DNA primer in a template-dependent reaction. May assist in the first step in the bypass of abasic lesions by the insertion of a nucleotide opposite the lesion. Required for normal induction of mutations by physical and chemical agents. Involved in mitochondrial DNA mutagenesis.</text>
</comment>
<proteinExistence type="inferred from homology"/>
<evidence type="ECO:0000313" key="20">
    <source>
        <dbReference type="Proteomes" id="UP000027361"/>
    </source>
</evidence>
<dbReference type="InterPro" id="IPR043502">
    <property type="entry name" value="DNA/RNA_pol_sf"/>
</dbReference>
<dbReference type="GO" id="GO:0070987">
    <property type="term" value="P:error-free translesion synthesis"/>
    <property type="evidence" value="ECO:0007669"/>
    <property type="project" value="TreeGrafter"/>
</dbReference>
<comment type="caution">
    <text evidence="19">The sequence shown here is derived from an EMBL/GenBank/DDBJ whole genome shotgun (WGS) entry which is preliminary data.</text>
</comment>
<dbReference type="FunFam" id="3.30.1490.100:FF:000001">
    <property type="entry name" value="DNA repair protein REV1"/>
    <property type="match status" value="1"/>
</dbReference>
<dbReference type="OrthoDB" id="427711at2759"/>
<dbReference type="GO" id="GO:0003887">
    <property type="term" value="F:DNA-directed DNA polymerase activity"/>
    <property type="evidence" value="ECO:0007669"/>
    <property type="project" value="TreeGrafter"/>
</dbReference>
<dbReference type="FunFam" id="3.40.50.10190:FF:000011">
    <property type="entry name" value="DNA repair protein REV1"/>
    <property type="match status" value="1"/>
</dbReference>
<dbReference type="Proteomes" id="UP000027361">
    <property type="component" value="Unassembled WGS sequence"/>
</dbReference>
<dbReference type="SMART" id="SM00292">
    <property type="entry name" value="BRCT"/>
    <property type="match status" value="1"/>
</dbReference>
<dbReference type="Gene3D" id="3.40.1170.60">
    <property type="match status" value="1"/>
</dbReference>
<feature type="binding site" evidence="15">
    <location>
        <position position="518"/>
    </location>
    <ligand>
        <name>Mg(2+)</name>
        <dbReference type="ChEBI" id="CHEBI:18420"/>
        <label>1</label>
    </ligand>
</feature>
<evidence type="ECO:0000256" key="12">
    <source>
        <dbReference type="ARBA" id="ARBA00023242"/>
    </source>
</evidence>
<evidence type="ECO:0000256" key="1">
    <source>
        <dbReference type="ARBA" id="ARBA00004123"/>
    </source>
</evidence>
<keyword evidence="9 15" id="KW-0460">Magnesium</keyword>
<dbReference type="PANTHER" id="PTHR45990">
    <property type="entry name" value="DNA REPAIR PROTEIN REV1"/>
    <property type="match status" value="1"/>
</dbReference>
<feature type="domain" description="UmuC" evidence="18">
    <location>
        <begin position="402"/>
        <end position="626"/>
    </location>
</feature>
<dbReference type="EMBL" id="JMSN01000023">
    <property type="protein sequence ID" value="KDN48842.1"/>
    <property type="molecule type" value="Genomic_DNA"/>
</dbReference>
<reference evidence="19 20" key="1">
    <citation type="submission" date="2014-05" db="EMBL/GenBank/DDBJ databases">
        <title>Draft genome sequence of a rare smut relative, Tilletiaria anomala UBC 951.</title>
        <authorList>
            <consortium name="DOE Joint Genome Institute"/>
            <person name="Toome M."/>
            <person name="Kuo A."/>
            <person name="Henrissat B."/>
            <person name="Lipzen A."/>
            <person name="Tritt A."/>
            <person name="Yoshinaga Y."/>
            <person name="Zane M."/>
            <person name="Barry K."/>
            <person name="Grigoriev I.V."/>
            <person name="Spatafora J.W."/>
            <person name="Aimea M.C."/>
        </authorList>
    </citation>
    <scope>NUCLEOTIDE SEQUENCE [LARGE SCALE GENOMIC DNA]</scope>
    <source>
        <strain evidence="19 20">UBC 951</strain>
    </source>
</reference>
<dbReference type="GO" id="GO:0005634">
    <property type="term" value="C:nucleus"/>
    <property type="evidence" value="ECO:0007669"/>
    <property type="project" value="UniProtKB-SubCell"/>
</dbReference>
<feature type="binding site" evidence="15">
    <location>
        <position position="406"/>
    </location>
    <ligand>
        <name>Mg(2+)</name>
        <dbReference type="ChEBI" id="CHEBI:18420"/>
        <label>1</label>
    </ligand>
</feature>
<feature type="region of interest" description="Disordered" evidence="16">
    <location>
        <begin position="998"/>
        <end position="1029"/>
    </location>
</feature>
<dbReference type="InterPro" id="IPR001126">
    <property type="entry name" value="UmuC"/>
</dbReference>
<dbReference type="Pfam" id="PF11799">
    <property type="entry name" value="IMS_C"/>
    <property type="match status" value="1"/>
</dbReference>
<dbReference type="STRING" id="1037660.A0A066W4I6"/>
<dbReference type="AlphaFoldDB" id="A0A066W4I6"/>
<keyword evidence="5" id="KW-0808">Transferase</keyword>
<dbReference type="Gene3D" id="3.40.50.10190">
    <property type="entry name" value="BRCT domain"/>
    <property type="match status" value="1"/>
</dbReference>
<dbReference type="PROSITE" id="PS50172">
    <property type="entry name" value="BRCT"/>
    <property type="match status" value="1"/>
</dbReference>
<dbReference type="Pfam" id="PF00533">
    <property type="entry name" value="BRCT"/>
    <property type="match status" value="1"/>
</dbReference>
<dbReference type="CDD" id="cd17719">
    <property type="entry name" value="BRCT_Rev1"/>
    <property type="match status" value="1"/>
</dbReference>
<feature type="region of interest" description="Disordered" evidence="16">
    <location>
        <begin position="1088"/>
        <end position="1121"/>
    </location>
</feature>
<feature type="non-terminal residue" evidence="19">
    <location>
        <position position="1"/>
    </location>
</feature>
<keyword evidence="4" id="KW-0237">DNA synthesis</keyword>
<evidence type="ECO:0000256" key="5">
    <source>
        <dbReference type="ARBA" id="ARBA00022679"/>
    </source>
</evidence>
<keyword evidence="20" id="KW-1185">Reference proteome</keyword>
<comment type="cofactor">
    <cofactor evidence="15">
        <name>Mg(2+)</name>
        <dbReference type="ChEBI" id="CHEBI:18420"/>
    </cofactor>
    <text evidence="15">Binds 2 magnesium ions.</text>
</comment>
<dbReference type="HOGENOM" id="CLU_003901_1_0_1"/>
<keyword evidence="12" id="KW-0539">Nucleus</keyword>
<feature type="domain" description="BRCT" evidence="17">
    <location>
        <begin position="89"/>
        <end position="177"/>
    </location>
</feature>
<keyword evidence="11" id="KW-0234">DNA repair</keyword>
<evidence type="ECO:0000256" key="9">
    <source>
        <dbReference type="ARBA" id="ARBA00022842"/>
    </source>
</evidence>
<feature type="binding site" evidence="15">
    <location>
        <position position="519"/>
    </location>
    <ligand>
        <name>Mg(2+)</name>
        <dbReference type="ChEBI" id="CHEBI:18420"/>
        <label>1</label>
    </ligand>
</feature>